<dbReference type="InterPro" id="IPR031856">
    <property type="entry name" value="YdaS_toxin-like"/>
</dbReference>
<dbReference type="Pfam" id="PF15943">
    <property type="entry name" value="YdaS_toxin"/>
    <property type="match status" value="1"/>
</dbReference>
<comment type="caution">
    <text evidence="1">The sequence shown here is derived from an EMBL/GenBank/DDBJ whole genome shotgun (WGS) entry which is preliminary data.</text>
</comment>
<dbReference type="Proteomes" id="UP001528850">
    <property type="component" value="Unassembled WGS sequence"/>
</dbReference>
<dbReference type="InterPro" id="IPR001387">
    <property type="entry name" value="Cro/C1-type_HTH"/>
</dbReference>
<dbReference type="CDD" id="cd00093">
    <property type="entry name" value="HTH_XRE"/>
    <property type="match status" value="1"/>
</dbReference>
<dbReference type="EMBL" id="JARJJS010000001">
    <property type="protein sequence ID" value="MDF4024106.1"/>
    <property type="molecule type" value="Genomic_DNA"/>
</dbReference>
<evidence type="ECO:0000313" key="2">
    <source>
        <dbReference type="Proteomes" id="UP001528850"/>
    </source>
</evidence>
<keyword evidence="2" id="KW-1185">Reference proteome</keyword>
<evidence type="ECO:0000313" key="1">
    <source>
        <dbReference type="EMBL" id="MDF4024106.1"/>
    </source>
</evidence>
<dbReference type="InterPro" id="IPR010982">
    <property type="entry name" value="Lambda_DNA-bd_dom_sf"/>
</dbReference>
<accession>A0ABT6B7P6</accession>
<dbReference type="Gene3D" id="1.10.260.40">
    <property type="entry name" value="lambda repressor-like DNA-binding domains"/>
    <property type="match status" value="1"/>
</dbReference>
<reference evidence="1 2" key="1">
    <citation type="journal article" date="2024" name="Curr. Microbiol.">
        <title>Luteibacter sahnii sp. nov., A Novel Yellow-Colored Xanthomonadin Pigment Producing Probiotic Bacterium from Healthy Rice Seed Microbiome.</title>
        <authorList>
            <person name="Jaiswal G."/>
            <person name="Rana R."/>
            <person name="Nayak P.K."/>
            <person name="Chouhan R."/>
            <person name="Gandhi S.G."/>
            <person name="Patel H.K."/>
            <person name="Patil P.B."/>
        </authorList>
    </citation>
    <scope>NUCLEOTIDE SEQUENCE [LARGE SCALE GENOMIC DNA]</scope>
    <source>
        <strain evidence="1 2">PPL201</strain>
    </source>
</reference>
<gene>
    <name evidence="1" type="ORF">P3W24_03860</name>
</gene>
<sequence length="74" mass="8184">MTMPLDRVIEILGSQEELAARLGIKSPSITGWRNRNRIPSERCLALEEVTGGQVTRYEMRPDVFGTAPAEARAA</sequence>
<dbReference type="NCBIfam" id="NF046037">
    <property type="entry name" value="carphisopro"/>
    <property type="match status" value="1"/>
</dbReference>
<dbReference type="SUPFAM" id="SSF47413">
    <property type="entry name" value="lambda repressor-like DNA-binding domains"/>
    <property type="match status" value="1"/>
</dbReference>
<dbReference type="InterPro" id="IPR059216">
    <property type="entry name" value="LeuA_carph_isopro_dom"/>
</dbReference>
<protein>
    <submittedName>
        <fullName evidence="1">YdaS family helix-turn-helix protein</fullName>
    </submittedName>
</protein>
<proteinExistence type="predicted"/>
<name>A0ABT6B7P6_9GAMM</name>
<organism evidence="1 2">
    <name type="scientific">Luteibacter sahnii</name>
    <dbReference type="NCBI Taxonomy" id="3021977"/>
    <lineage>
        <taxon>Bacteria</taxon>
        <taxon>Pseudomonadati</taxon>
        <taxon>Pseudomonadota</taxon>
        <taxon>Gammaproteobacteria</taxon>
        <taxon>Lysobacterales</taxon>
        <taxon>Rhodanobacteraceae</taxon>
        <taxon>Luteibacter</taxon>
    </lineage>
</organism>